<dbReference type="InterPro" id="IPR006665">
    <property type="entry name" value="OmpA-like"/>
</dbReference>
<organism evidence="6 7">
    <name type="scientific">Rhodoplanes azumiensis</name>
    <dbReference type="NCBI Taxonomy" id="1897628"/>
    <lineage>
        <taxon>Bacteria</taxon>
        <taxon>Pseudomonadati</taxon>
        <taxon>Pseudomonadota</taxon>
        <taxon>Alphaproteobacteria</taxon>
        <taxon>Hyphomicrobiales</taxon>
        <taxon>Nitrobacteraceae</taxon>
        <taxon>Rhodoplanes</taxon>
    </lineage>
</organism>
<dbReference type="PROSITE" id="PS51123">
    <property type="entry name" value="OMPA_2"/>
    <property type="match status" value="1"/>
</dbReference>
<dbReference type="SUPFAM" id="SSF103088">
    <property type="entry name" value="OmpA-like"/>
    <property type="match status" value="1"/>
</dbReference>
<comment type="caution">
    <text evidence="6">The sequence shown here is derived from an EMBL/GenBank/DDBJ whole genome shotgun (WGS) entry which is preliminary data.</text>
</comment>
<evidence type="ECO:0000313" key="6">
    <source>
        <dbReference type="EMBL" id="MFD2184274.1"/>
    </source>
</evidence>
<feature type="domain" description="OmpA-like" evidence="5">
    <location>
        <begin position="101"/>
        <end position="219"/>
    </location>
</feature>
<dbReference type="InterPro" id="IPR006664">
    <property type="entry name" value="OMP_bac"/>
</dbReference>
<dbReference type="InterPro" id="IPR036737">
    <property type="entry name" value="OmpA-like_sf"/>
</dbReference>
<keyword evidence="7" id="KW-1185">Reference proteome</keyword>
<evidence type="ECO:0000259" key="5">
    <source>
        <dbReference type="PROSITE" id="PS51123"/>
    </source>
</evidence>
<protein>
    <submittedName>
        <fullName evidence="6">OmpA family protein</fullName>
    </submittedName>
</protein>
<dbReference type="RefSeq" id="WP_378479419.1">
    <property type="nucleotide sequence ID" value="NZ_JBHUIW010000026.1"/>
</dbReference>
<dbReference type="InterPro" id="IPR006690">
    <property type="entry name" value="OMPA-like_CS"/>
</dbReference>
<proteinExistence type="predicted"/>
<evidence type="ECO:0000256" key="1">
    <source>
        <dbReference type="ARBA" id="ARBA00004442"/>
    </source>
</evidence>
<dbReference type="Proteomes" id="UP001597314">
    <property type="component" value="Unassembled WGS sequence"/>
</dbReference>
<keyword evidence="2 4" id="KW-0472">Membrane</keyword>
<dbReference type="PANTHER" id="PTHR30329">
    <property type="entry name" value="STATOR ELEMENT OF FLAGELLAR MOTOR COMPLEX"/>
    <property type="match status" value="1"/>
</dbReference>
<dbReference type="InterPro" id="IPR050330">
    <property type="entry name" value="Bact_OuterMem_StrucFunc"/>
</dbReference>
<comment type="subcellular location">
    <subcellularLocation>
        <location evidence="1">Cell outer membrane</location>
    </subcellularLocation>
</comment>
<name>A0ABW5AMY5_9BRAD</name>
<dbReference type="CDD" id="cd07185">
    <property type="entry name" value="OmpA_C-like"/>
    <property type="match status" value="1"/>
</dbReference>
<accession>A0ABW5AMY5</accession>
<dbReference type="EMBL" id="JBHUIW010000026">
    <property type="protein sequence ID" value="MFD2184274.1"/>
    <property type="molecule type" value="Genomic_DNA"/>
</dbReference>
<evidence type="ECO:0000256" key="4">
    <source>
        <dbReference type="PROSITE-ProRule" id="PRU00473"/>
    </source>
</evidence>
<evidence type="ECO:0000256" key="2">
    <source>
        <dbReference type="ARBA" id="ARBA00023136"/>
    </source>
</evidence>
<dbReference type="PANTHER" id="PTHR30329:SF21">
    <property type="entry name" value="LIPOPROTEIN YIAD-RELATED"/>
    <property type="match status" value="1"/>
</dbReference>
<dbReference type="PRINTS" id="PR01021">
    <property type="entry name" value="OMPADOMAIN"/>
</dbReference>
<gene>
    <name evidence="6" type="ORF">ACFSOX_19135</name>
</gene>
<keyword evidence="3" id="KW-0998">Cell outer membrane</keyword>
<evidence type="ECO:0000256" key="3">
    <source>
        <dbReference type="ARBA" id="ARBA00023237"/>
    </source>
</evidence>
<evidence type="ECO:0000313" key="7">
    <source>
        <dbReference type="Proteomes" id="UP001597314"/>
    </source>
</evidence>
<dbReference type="PROSITE" id="PS01068">
    <property type="entry name" value="OMPA_1"/>
    <property type="match status" value="1"/>
</dbReference>
<sequence>MTRQNTTRPTATRRPPSRWTKLGATFATLLLAGTLVTMADHAAFAQARPSSTDILEALKPAPKTRGLTTTPKQMEDQKFLQTIRGKTRALTLDERTKVADIAKDKQKIDLEVYFDYNSAEIVQRAVPDLMELGKALSSPELRGGTFLLGGHTDAKGGEEYNQKLSERRAAAVKKFLQEKFQIADESLVTAGYGKEQLKKPGEPFAAENRRVQIVNLEVKQSASK</sequence>
<dbReference type="Pfam" id="PF00691">
    <property type="entry name" value="OmpA"/>
    <property type="match status" value="1"/>
</dbReference>
<reference evidence="7" key="1">
    <citation type="journal article" date="2019" name="Int. J. Syst. Evol. Microbiol.">
        <title>The Global Catalogue of Microorganisms (GCM) 10K type strain sequencing project: providing services to taxonomists for standard genome sequencing and annotation.</title>
        <authorList>
            <consortium name="The Broad Institute Genomics Platform"/>
            <consortium name="The Broad Institute Genome Sequencing Center for Infectious Disease"/>
            <person name="Wu L."/>
            <person name="Ma J."/>
        </authorList>
    </citation>
    <scope>NUCLEOTIDE SEQUENCE [LARGE SCALE GENOMIC DNA]</scope>
    <source>
        <strain evidence="7">CGMCC 1.6774</strain>
    </source>
</reference>
<dbReference type="Gene3D" id="3.30.1330.60">
    <property type="entry name" value="OmpA-like domain"/>
    <property type="match status" value="1"/>
</dbReference>